<evidence type="ECO:0000256" key="9">
    <source>
        <dbReference type="ARBA" id="ARBA00023242"/>
    </source>
</evidence>
<dbReference type="Proteomes" id="UP000012174">
    <property type="component" value="Unassembled WGS sequence"/>
</dbReference>
<dbReference type="Gene3D" id="1.20.5.650">
    <property type="entry name" value="Single helix bin"/>
    <property type="match status" value="1"/>
</dbReference>
<evidence type="ECO:0000256" key="4">
    <source>
        <dbReference type="ARBA" id="ARBA00022771"/>
    </source>
</evidence>
<reference evidence="13" key="1">
    <citation type="journal article" date="2013" name="Genome Announc.">
        <title>Draft genome sequence of the grapevine dieback fungus Eutypa lata UCR-EL1.</title>
        <authorList>
            <person name="Blanco-Ulate B."/>
            <person name="Rolshausen P.E."/>
            <person name="Cantu D."/>
        </authorList>
    </citation>
    <scope>NUCLEOTIDE SEQUENCE [LARGE SCALE GENOMIC DNA]</scope>
    <source>
        <strain evidence="13">UCR-EL1</strain>
    </source>
</reference>
<feature type="region of interest" description="Disordered" evidence="10">
    <location>
        <begin position="386"/>
        <end position="413"/>
    </location>
</feature>
<dbReference type="PANTHER" id="PTHR11618:SF4">
    <property type="entry name" value="TRANSCRIPTION FACTOR IIIB 90 KDA SUBUNIT"/>
    <property type="match status" value="1"/>
</dbReference>
<organism evidence="12 13">
    <name type="scientific">Eutypa lata (strain UCR-EL1)</name>
    <name type="common">Grapevine dieback disease fungus</name>
    <name type="synonym">Eutypa armeniacae</name>
    <dbReference type="NCBI Taxonomy" id="1287681"/>
    <lineage>
        <taxon>Eukaryota</taxon>
        <taxon>Fungi</taxon>
        <taxon>Dikarya</taxon>
        <taxon>Ascomycota</taxon>
        <taxon>Pezizomycotina</taxon>
        <taxon>Sordariomycetes</taxon>
        <taxon>Xylariomycetidae</taxon>
        <taxon>Xylariales</taxon>
        <taxon>Diatrypaceae</taxon>
        <taxon>Eutypa</taxon>
    </lineage>
</organism>
<protein>
    <submittedName>
        <fullName evidence="12">Putative brf1-like tbp-binding domain-containing protein</fullName>
    </submittedName>
</protein>
<dbReference type="AlphaFoldDB" id="M7TBN4"/>
<dbReference type="GO" id="GO:0001006">
    <property type="term" value="F:RNA polymerase III type 3 promoter sequence-specific DNA binding"/>
    <property type="evidence" value="ECO:0007669"/>
    <property type="project" value="TreeGrafter"/>
</dbReference>
<dbReference type="GO" id="GO:0070897">
    <property type="term" value="P:transcription preinitiation complex assembly"/>
    <property type="evidence" value="ECO:0007669"/>
    <property type="project" value="InterPro"/>
</dbReference>
<dbReference type="InterPro" id="IPR036915">
    <property type="entry name" value="Cyclin-like_sf"/>
</dbReference>
<dbReference type="HOGENOM" id="CLU_010293_0_2_1"/>
<dbReference type="Pfam" id="PF00382">
    <property type="entry name" value="TFIIB"/>
    <property type="match status" value="2"/>
</dbReference>
<dbReference type="CDD" id="cd20554">
    <property type="entry name" value="CYCLIN_TFIIIB90_rpt2"/>
    <property type="match status" value="1"/>
</dbReference>
<dbReference type="InterPro" id="IPR000812">
    <property type="entry name" value="TFIIB"/>
</dbReference>
<proteinExistence type="inferred from homology"/>
<keyword evidence="7" id="KW-0010">Activator</keyword>
<evidence type="ECO:0000313" key="12">
    <source>
        <dbReference type="EMBL" id="EMR67301.1"/>
    </source>
</evidence>
<dbReference type="InterPro" id="IPR013150">
    <property type="entry name" value="TFIIB_cyclin"/>
</dbReference>
<dbReference type="PANTHER" id="PTHR11618">
    <property type="entry name" value="TRANSCRIPTION INITIATION FACTOR IIB-RELATED"/>
    <property type="match status" value="1"/>
</dbReference>
<dbReference type="EMBL" id="KB706465">
    <property type="protein sequence ID" value="EMR67301.1"/>
    <property type="molecule type" value="Genomic_DNA"/>
</dbReference>
<keyword evidence="6" id="KW-0805">Transcription regulation</keyword>
<feature type="compositionally biased region" description="Pro residues" evidence="10">
    <location>
        <begin position="304"/>
        <end position="315"/>
    </location>
</feature>
<accession>M7TBN4</accession>
<dbReference type="SMART" id="SM00385">
    <property type="entry name" value="CYCLIN"/>
    <property type="match status" value="2"/>
</dbReference>
<keyword evidence="3" id="KW-0479">Metal-binding</keyword>
<evidence type="ECO:0000256" key="3">
    <source>
        <dbReference type="ARBA" id="ARBA00022723"/>
    </source>
</evidence>
<dbReference type="GO" id="GO:0000126">
    <property type="term" value="C:transcription factor TFIIIB complex"/>
    <property type="evidence" value="ECO:0007669"/>
    <property type="project" value="TreeGrafter"/>
</dbReference>
<feature type="region of interest" description="Disordered" evidence="10">
    <location>
        <begin position="521"/>
        <end position="558"/>
    </location>
</feature>
<dbReference type="SUPFAM" id="SSF47954">
    <property type="entry name" value="Cyclin-like"/>
    <property type="match status" value="2"/>
</dbReference>
<dbReference type="GO" id="GO:0008270">
    <property type="term" value="F:zinc ion binding"/>
    <property type="evidence" value="ECO:0007669"/>
    <property type="project" value="UniProtKB-KW"/>
</dbReference>
<keyword evidence="13" id="KW-1185">Reference proteome</keyword>
<evidence type="ECO:0000256" key="10">
    <source>
        <dbReference type="SAM" id="MobiDB-lite"/>
    </source>
</evidence>
<feature type="region of interest" description="Disordered" evidence="10">
    <location>
        <begin position="593"/>
        <end position="670"/>
    </location>
</feature>
<keyword evidence="5" id="KW-0862">Zinc</keyword>
<feature type="region of interest" description="Disordered" evidence="10">
    <location>
        <begin position="272"/>
        <end position="318"/>
    </location>
</feature>
<evidence type="ECO:0000256" key="2">
    <source>
        <dbReference type="ARBA" id="ARBA00010857"/>
    </source>
</evidence>
<dbReference type="InterPro" id="IPR013763">
    <property type="entry name" value="Cyclin-like_dom"/>
</dbReference>
<comment type="similarity">
    <text evidence="2">Belongs to the TFIIB family.</text>
</comment>
<sequence length="670" mass="76188">MFGETSSGAAIVQGSFIGADQGTSRLGSGLSRRIGGVIGEDKERKIREARNMMLGFQTQLRTITESTVDMGVQIFKLAINENWIQGRGMDKVVPVCLYTACRREPQCQVMLIDFADLVKINVFELGHVFKQLNDIYSFQSHDVKAVLPEDLMYRFASKLDFGDLINKVAEDAVRLCRRMGRDWMVMGRRPSGICGACLLVAARMWHFRRTVREVVYVVKVTTATIQQRLSEFTVTASSEMSIEDFLNKEFIETQHNPPAYYKGTAEWQEKMEKEREEGGRKRKRIVDIEEEEEGDRASSITTDMPPPPAPRPPPDLSRMPPVSQFLPRAFDPKEQKEFFTQFDPNLLAAAAIPKARVDQDVAEGLTADDPEGDAAVDELVHAYGEGGDEEAMEEQQASRRGRKNRQQEEPILSFDDQWESDEHELEKQISEIINDPHTDEHRRAYATAAFNAKVTAAWVCSKLPHREVKMDEIITEDEFENDVEVEYCVLSENEARIKQMIWINQNKDWLRKQQDLEYRRQMEELGPPKRKRNRHKKPRIGEGQLTPASTPGEAAVEAMKKRSFSKRINYDAISNLFSDDRANYGPGSTVASLLGDDASQRASRATSVASTGNRPEPQPKKAAEPQPEAEAEEEQGQDEDDAAPIYDDEDVEHPGYDDYDYYNDDEEEFY</sequence>
<dbReference type="KEGG" id="ela:UCREL1_5703"/>
<evidence type="ECO:0000256" key="1">
    <source>
        <dbReference type="ARBA" id="ARBA00004123"/>
    </source>
</evidence>
<evidence type="ECO:0000256" key="8">
    <source>
        <dbReference type="ARBA" id="ARBA00023163"/>
    </source>
</evidence>
<keyword evidence="4" id="KW-0863">Zinc-finger</keyword>
<feature type="compositionally biased region" description="Acidic residues" evidence="10">
    <location>
        <begin position="627"/>
        <end position="670"/>
    </location>
</feature>
<dbReference type="GO" id="GO:0017025">
    <property type="term" value="F:TBP-class protein binding"/>
    <property type="evidence" value="ECO:0007669"/>
    <property type="project" value="InterPro"/>
</dbReference>
<comment type="subcellular location">
    <subcellularLocation>
        <location evidence="1">Nucleus</location>
    </subcellularLocation>
</comment>
<dbReference type="GO" id="GO:0005634">
    <property type="term" value="C:nucleus"/>
    <property type="evidence" value="ECO:0007669"/>
    <property type="project" value="UniProtKB-SubCell"/>
</dbReference>
<dbReference type="OMA" id="EPPCKVM"/>
<feature type="compositionally biased region" description="Basic residues" evidence="10">
    <location>
        <begin position="528"/>
        <end position="538"/>
    </location>
</feature>
<feature type="domain" description="Cyclin-like" evidence="11">
    <location>
        <begin position="51"/>
        <end position="137"/>
    </location>
</feature>
<dbReference type="eggNOG" id="KOG1598">
    <property type="taxonomic scope" value="Eukaryota"/>
</dbReference>
<feature type="compositionally biased region" description="Polar residues" evidence="10">
    <location>
        <begin position="600"/>
        <end position="613"/>
    </location>
</feature>
<evidence type="ECO:0000259" key="11">
    <source>
        <dbReference type="SMART" id="SM00385"/>
    </source>
</evidence>
<keyword evidence="8" id="KW-0804">Transcription</keyword>
<keyword evidence="9" id="KW-0539">Nucleus</keyword>
<evidence type="ECO:0000256" key="5">
    <source>
        <dbReference type="ARBA" id="ARBA00022833"/>
    </source>
</evidence>
<feature type="domain" description="Cyclin-like" evidence="11">
    <location>
        <begin position="150"/>
        <end position="234"/>
    </location>
</feature>
<dbReference type="Gene3D" id="1.10.472.10">
    <property type="entry name" value="Cyclin-like"/>
    <property type="match status" value="2"/>
</dbReference>
<evidence type="ECO:0000256" key="6">
    <source>
        <dbReference type="ARBA" id="ARBA00023015"/>
    </source>
</evidence>
<gene>
    <name evidence="12" type="ORF">UCREL1_5703</name>
</gene>
<dbReference type="OrthoDB" id="511529at2759"/>
<dbReference type="InterPro" id="IPR011665">
    <property type="entry name" value="BRF1_TBP-bd_dom"/>
</dbReference>
<dbReference type="GO" id="GO:0097550">
    <property type="term" value="C:transcription preinitiation complex"/>
    <property type="evidence" value="ECO:0007669"/>
    <property type="project" value="TreeGrafter"/>
</dbReference>
<name>M7TBN4_EUTLA</name>
<dbReference type="GO" id="GO:0000995">
    <property type="term" value="F:RNA polymerase III general transcription initiation factor activity"/>
    <property type="evidence" value="ECO:0007669"/>
    <property type="project" value="TreeGrafter"/>
</dbReference>
<dbReference type="Pfam" id="PF07741">
    <property type="entry name" value="BRF1"/>
    <property type="match status" value="1"/>
</dbReference>
<dbReference type="FunFam" id="1.10.472.10:FF:000002">
    <property type="entry name" value="Transcription factor IIIB 90 kDa subunit"/>
    <property type="match status" value="1"/>
</dbReference>
<dbReference type="STRING" id="1287681.M7TBN4"/>
<evidence type="ECO:0000313" key="13">
    <source>
        <dbReference type="Proteomes" id="UP000012174"/>
    </source>
</evidence>
<evidence type="ECO:0000256" key="7">
    <source>
        <dbReference type="ARBA" id="ARBA00023159"/>
    </source>
</evidence>